<dbReference type="InterPro" id="IPR027417">
    <property type="entry name" value="P-loop_NTPase"/>
</dbReference>
<dbReference type="InterPro" id="IPR050352">
    <property type="entry name" value="ABCG_transporters"/>
</dbReference>
<dbReference type="Pfam" id="PF00005">
    <property type="entry name" value="ABC_tran"/>
    <property type="match status" value="1"/>
</dbReference>
<dbReference type="PANTHER" id="PTHR48041:SF109">
    <property type="entry name" value="ABC TRANSPORTER G FAMILY MEMBER 20"/>
    <property type="match status" value="1"/>
</dbReference>
<comment type="caution">
    <text evidence="7">The sequence shown here is derived from an EMBL/GenBank/DDBJ whole genome shotgun (WGS) entry which is preliminary data.</text>
</comment>
<dbReference type="GO" id="GO:0016887">
    <property type="term" value="F:ATP hydrolysis activity"/>
    <property type="evidence" value="ECO:0007669"/>
    <property type="project" value="InterPro"/>
</dbReference>
<sequence length="80" mass="8805">MKVLGASGAGKSMFIDALAGQIEKESLKGNATLNRQVLVSKILKIISAYMMQDDLLFPMLTVEETLMLSTEFRLPRSVSK</sequence>
<keyword evidence="5" id="KW-0472">Membrane</keyword>
<keyword evidence="8" id="KW-1185">Reference proteome</keyword>
<dbReference type="SUPFAM" id="SSF52540">
    <property type="entry name" value="P-loop containing nucleoside triphosphate hydrolases"/>
    <property type="match status" value="1"/>
</dbReference>
<evidence type="ECO:0000313" key="8">
    <source>
        <dbReference type="Proteomes" id="UP001281410"/>
    </source>
</evidence>
<evidence type="ECO:0000259" key="6">
    <source>
        <dbReference type="Pfam" id="PF00005"/>
    </source>
</evidence>
<evidence type="ECO:0000256" key="4">
    <source>
        <dbReference type="ARBA" id="ARBA00022989"/>
    </source>
</evidence>
<comment type="subcellular location">
    <subcellularLocation>
        <location evidence="1">Membrane</location>
        <topology evidence="1">Multi-pass membrane protein</topology>
    </subcellularLocation>
</comment>
<dbReference type="GO" id="GO:0016020">
    <property type="term" value="C:membrane"/>
    <property type="evidence" value="ECO:0007669"/>
    <property type="project" value="UniProtKB-SubCell"/>
</dbReference>
<evidence type="ECO:0000313" key="7">
    <source>
        <dbReference type="EMBL" id="KAK3227725.1"/>
    </source>
</evidence>
<evidence type="ECO:0000256" key="3">
    <source>
        <dbReference type="ARBA" id="ARBA00022692"/>
    </source>
</evidence>
<protein>
    <recommendedName>
        <fullName evidence="6">ABC transporter domain-containing protein</fullName>
    </recommendedName>
</protein>
<gene>
    <name evidence="7" type="ORF">Dsin_007587</name>
</gene>
<accession>A0AAE0EIJ9</accession>
<reference evidence="7" key="1">
    <citation type="journal article" date="2023" name="Plant J.">
        <title>Genome sequences and population genomics provide insights into the demographic history, inbreeding, and mutation load of two 'living fossil' tree species of Dipteronia.</title>
        <authorList>
            <person name="Feng Y."/>
            <person name="Comes H.P."/>
            <person name="Chen J."/>
            <person name="Zhu S."/>
            <person name="Lu R."/>
            <person name="Zhang X."/>
            <person name="Li P."/>
            <person name="Qiu J."/>
            <person name="Olsen K.M."/>
            <person name="Qiu Y."/>
        </authorList>
    </citation>
    <scope>NUCLEOTIDE SEQUENCE</scope>
    <source>
        <strain evidence="7">NBL</strain>
    </source>
</reference>
<dbReference type="EMBL" id="JANJYJ010000002">
    <property type="protein sequence ID" value="KAK3227725.1"/>
    <property type="molecule type" value="Genomic_DNA"/>
</dbReference>
<proteinExistence type="predicted"/>
<dbReference type="GO" id="GO:0005524">
    <property type="term" value="F:ATP binding"/>
    <property type="evidence" value="ECO:0007669"/>
    <property type="project" value="InterPro"/>
</dbReference>
<keyword evidence="2" id="KW-0813">Transport</keyword>
<evidence type="ECO:0000256" key="2">
    <source>
        <dbReference type="ARBA" id="ARBA00022448"/>
    </source>
</evidence>
<evidence type="ECO:0000256" key="5">
    <source>
        <dbReference type="ARBA" id="ARBA00023136"/>
    </source>
</evidence>
<keyword evidence="3" id="KW-0812">Transmembrane</keyword>
<dbReference type="GO" id="GO:0042626">
    <property type="term" value="F:ATPase-coupled transmembrane transporter activity"/>
    <property type="evidence" value="ECO:0007669"/>
    <property type="project" value="TreeGrafter"/>
</dbReference>
<organism evidence="7 8">
    <name type="scientific">Dipteronia sinensis</name>
    <dbReference type="NCBI Taxonomy" id="43782"/>
    <lineage>
        <taxon>Eukaryota</taxon>
        <taxon>Viridiplantae</taxon>
        <taxon>Streptophyta</taxon>
        <taxon>Embryophyta</taxon>
        <taxon>Tracheophyta</taxon>
        <taxon>Spermatophyta</taxon>
        <taxon>Magnoliopsida</taxon>
        <taxon>eudicotyledons</taxon>
        <taxon>Gunneridae</taxon>
        <taxon>Pentapetalae</taxon>
        <taxon>rosids</taxon>
        <taxon>malvids</taxon>
        <taxon>Sapindales</taxon>
        <taxon>Sapindaceae</taxon>
        <taxon>Hippocastanoideae</taxon>
        <taxon>Acereae</taxon>
        <taxon>Dipteronia</taxon>
    </lineage>
</organism>
<name>A0AAE0EIJ9_9ROSI</name>
<feature type="domain" description="ABC transporter" evidence="6">
    <location>
        <begin position="3"/>
        <end position="65"/>
    </location>
</feature>
<keyword evidence="4" id="KW-1133">Transmembrane helix</keyword>
<dbReference type="InterPro" id="IPR003439">
    <property type="entry name" value="ABC_transporter-like_ATP-bd"/>
</dbReference>
<dbReference type="PANTHER" id="PTHR48041">
    <property type="entry name" value="ABC TRANSPORTER G FAMILY MEMBER 28"/>
    <property type="match status" value="1"/>
</dbReference>
<evidence type="ECO:0000256" key="1">
    <source>
        <dbReference type="ARBA" id="ARBA00004141"/>
    </source>
</evidence>
<dbReference type="AlphaFoldDB" id="A0AAE0EIJ9"/>
<dbReference type="Proteomes" id="UP001281410">
    <property type="component" value="Unassembled WGS sequence"/>
</dbReference>
<dbReference type="Gene3D" id="3.40.50.300">
    <property type="entry name" value="P-loop containing nucleotide triphosphate hydrolases"/>
    <property type="match status" value="1"/>
</dbReference>